<name>A0A7J8TK05_GOSDV</name>
<organism evidence="2 3">
    <name type="scientific">Gossypium davidsonii</name>
    <name type="common">Davidson's cotton</name>
    <name type="synonym">Gossypium klotzschianum subsp. davidsonii</name>
    <dbReference type="NCBI Taxonomy" id="34287"/>
    <lineage>
        <taxon>Eukaryota</taxon>
        <taxon>Viridiplantae</taxon>
        <taxon>Streptophyta</taxon>
        <taxon>Embryophyta</taxon>
        <taxon>Tracheophyta</taxon>
        <taxon>Spermatophyta</taxon>
        <taxon>Magnoliopsida</taxon>
        <taxon>eudicotyledons</taxon>
        <taxon>Gunneridae</taxon>
        <taxon>Pentapetalae</taxon>
        <taxon>rosids</taxon>
        <taxon>malvids</taxon>
        <taxon>Malvales</taxon>
        <taxon>Malvaceae</taxon>
        <taxon>Malvoideae</taxon>
        <taxon>Gossypium</taxon>
    </lineage>
</organism>
<gene>
    <name evidence="2" type="ORF">Godav_028844</name>
</gene>
<dbReference type="Proteomes" id="UP000593561">
    <property type="component" value="Unassembled WGS sequence"/>
</dbReference>
<evidence type="ECO:0000256" key="1">
    <source>
        <dbReference type="SAM" id="MobiDB-lite"/>
    </source>
</evidence>
<protein>
    <submittedName>
        <fullName evidence="2">Uncharacterized protein</fullName>
    </submittedName>
</protein>
<sequence length="187" mass="20536">MFDSSLPTYILLWAVLESFLGPLKPPIEQTIFFDGASDSTTRESLVTHPREVKDSNEPSGRAGHAPTIEGVCETAQAHGSNANEAVIVDEVDEDVTVIHRKLLHTCRVSSLAFPDFNEHIDAALAICSFFCKDTSRSQAIRPVGLSVEKPIESNINSCSIKQNIRLPLLTTTTAQNPFLSNLFRGRK</sequence>
<proteinExistence type="predicted"/>
<dbReference type="AlphaFoldDB" id="A0A7J8TK05"/>
<evidence type="ECO:0000313" key="2">
    <source>
        <dbReference type="EMBL" id="MBA0638502.1"/>
    </source>
</evidence>
<reference evidence="2 3" key="1">
    <citation type="journal article" date="2019" name="Genome Biol. Evol.">
        <title>Insights into the evolution of the New World diploid cottons (Gossypium, subgenus Houzingenia) based on genome sequencing.</title>
        <authorList>
            <person name="Grover C.E."/>
            <person name="Arick M.A. 2nd"/>
            <person name="Thrash A."/>
            <person name="Conover J.L."/>
            <person name="Sanders W.S."/>
            <person name="Peterson D.G."/>
            <person name="Frelichowski J.E."/>
            <person name="Scheffler J.A."/>
            <person name="Scheffler B.E."/>
            <person name="Wendel J.F."/>
        </authorList>
    </citation>
    <scope>NUCLEOTIDE SEQUENCE [LARGE SCALE GENOMIC DNA]</scope>
    <source>
        <strain evidence="2">27</strain>
        <tissue evidence="2">Leaf</tissue>
    </source>
</reference>
<keyword evidence="3" id="KW-1185">Reference proteome</keyword>
<dbReference type="EMBL" id="JABFAC010250685">
    <property type="protein sequence ID" value="MBA0638502.1"/>
    <property type="molecule type" value="Genomic_DNA"/>
</dbReference>
<accession>A0A7J8TK05</accession>
<comment type="caution">
    <text evidence="2">The sequence shown here is derived from an EMBL/GenBank/DDBJ whole genome shotgun (WGS) entry which is preliminary data.</text>
</comment>
<feature type="region of interest" description="Disordered" evidence="1">
    <location>
        <begin position="42"/>
        <end position="64"/>
    </location>
</feature>
<evidence type="ECO:0000313" key="3">
    <source>
        <dbReference type="Proteomes" id="UP000593561"/>
    </source>
</evidence>